<evidence type="ECO:0000256" key="2">
    <source>
        <dbReference type="ARBA" id="ARBA00007193"/>
    </source>
</evidence>
<comment type="similarity">
    <text evidence="2 12">Belongs to the amiloride-sensitive sodium channel (TC 1.A.6) family.</text>
</comment>
<dbReference type="OrthoDB" id="5874059at2759"/>
<keyword evidence="10 12" id="KW-0739">Sodium transport</keyword>
<accession>A0A8J9UL07</accession>
<evidence type="ECO:0000256" key="12">
    <source>
        <dbReference type="RuleBase" id="RU000679"/>
    </source>
</evidence>
<keyword evidence="3 12" id="KW-0813">Transport</keyword>
<sequence>MHYVYSDYPDESERCNISGMWCLHTHSSHLTTLKPSWAQRPGLTCECLPSCDETEITVIKDVIRSVKSKKKKNSDIEMVLTYLPTERFKRNVVRSRLDLVVSVGGTAGLFVGASLLSFVELIFFFTVRFISNACIEKRRQHNSKMNF</sequence>
<proteinExistence type="inferred from homology"/>
<name>A0A8J9UL07_9NEOP</name>
<keyword evidence="11 12" id="KW-0407">Ion channel</keyword>
<dbReference type="Pfam" id="PF00858">
    <property type="entry name" value="ASC"/>
    <property type="match status" value="1"/>
</dbReference>
<keyword evidence="15" id="KW-1185">Reference proteome</keyword>
<evidence type="ECO:0000256" key="9">
    <source>
        <dbReference type="ARBA" id="ARBA00023136"/>
    </source>
</evidence>
<evidence type="ECO:0000256" key="1">
    <source>
        <dbReference type="ARBA" id="ARBA00004141"/>
    </source>
</evidence>
<evidence type="ECO:0000256" key="10">
    <source>
        <dbReference type="ARBA" id="ARBA00023201"/>
    </source>
</evidence>
<dbReference type="Gene3D" id="1.10.287.770">
    <property type="entry name" value="YojJ-like"/>
    <property type="match status" value="1"/>
</dbReference>
<evidence type="ECO:0000256" key="4">
    <source>
        <dbReference type="ARBA" id="ARBA00022461"/>
    </source>
</evidence>
<keyword evidence="5 12" id="KW-0812">Transmembrane</keyword>
<keyword evidence="7" id="KW-0915">Sodium</keyword>
<evidence type="ECO:0000313" key="14">
    <source>
        <dbReference type="EMBL" id="CAH0715592.1"/>
    </source>
</evidence>
<keyword evidence="9 13" id="KW-0472">Membrane</keyword>
<feature type="non-terminal residue" evidence="14">
    <location>
        <position position="147"/>
    </location>
</feature>
<feature type="transmembrane region" description="Helical" evidence="13">
    <location>
        <begin position="107"/>
        <end position="130"/>
    </location>
</feature>
<dbReference type="GO" id="GO:0005272">
    <property type="term" value="F:sodium channel activity"/>
    <property type="evidence" value="ECO:0007669"/>
    <property type="project" value="UniProtKB-KW"/>
</dbReference>
<evidence type="ECO:0000256" key="5">
    <source>
        <dbReference type="ARBA" id="ARBA00022692"/>
    </source>
</evidence>
<organism evidence="14 15">
    <name type="scientific">Brenthis ino</name>
    <name type="common">lesser marbled fritillary</name>
    <dbReference type="NCBI Taxonomy" id="405034"/>
    <lineage>
        <taxon>Eukaryota</taxon>
        <taxon>Metazoa</taxon>
        <taxon>Ecdysozoa</taxon>
        <taxon>Arthropoda</taxon>
        <taxon>Hexapoda</taxon>
        <taxon>Insecta</taxon>
        <taxon>Pterygota</taxon>
        <taxon>Neoptera</taxon>
        <taxon>Endopterygota</taxon>
        <taxon>Lepidoptera</taxon>
        <taxon>Glossata</taxon>
        <taxon>Ditrysia</taxon>
        <taxon>Papilionoidea</taxon>
        <taxon>Nymphalidae</taxon>
        <taxon>Heliconiinae</taxon>
        <taxon>Argynnini</taxon>
        <taxon>Brenthis</taxon>
    </lineage>
</organism>
<evidence type="ECO:0000256" key="13">
    <source>
        <dbReference type="SAM" id="Phobius"/>
    </source>
</evidence>
<keyword evidence="8 12" id="KW-0406">Ion transport</keyword>
<comment type="subcellular location">
    <subcellularLocation>
        <location evidence="1">Membrane</location>
        <topology evidence="1">Multi-pass membrane protein</topology>
    </subcellularLocation>
</comment>
<evidence type="ECO:0000256" key="6">
    <source>
        <dbReference type="ARBA" id="ARBA00022989"/>
    </source>
</evidence>
<keyword evidence="6 13" id="KW-1133">Transmembrane helix</keyword>
<dbReference type="InterPro" id="IPR001873">
    <property type="entry name" value="ENaC"/>
</dbReference>
<reference evidence="14" key="1">
    <citation type="submission" date="2021-12" db="EMBL/GenBank/DDBJ databases">
        <authorList>
            <person name="Martin H S."/>
        </authorList>
    </citation>
    <scope>NUCLEOTIDE SEQUENCE</scope>
</reference>
<dbReference type="GO" id="GO:0016020">
    <property type="term" value="C:membrane"/>
    <property type="evidence" value="ECO:0007669"/>
    <property type="project" value="UniProtKB-SubCell"/>
</dbReference>
<evidence type="ECO:0000256" key="11">
    <source>
        <dbReference type="ARBA" id="ARBA00023303"/>
    </source>
</evidence>
<dbReference type="AlphaFoldDB" id="A0A8J9UL07"/>
<dbReference type="Proteomes" id="UP000838878">
    <property type="component" value="Chromosome 10"/>
</dbReference>
<evidence type="ECO:0000256" key="3">
    <source>
        <dbReference type="ARBA" id="ARBA00022448"/>
    </source>
</evidence>
<dbReference type="EMBL" id="OV170230">
    <property type="protein sequence ID" value="CAH0715592.1"/>
    <property type="molecule type" value="Genomic_DNA"/>
</dbReference>
<gene>
    <name evidence="14" type="ORF">BINO364_LOCUS2497</name>
</gene>
<keyword evidence="4 12" id="KW-0894">Sodium channel</keyword>
<evidence type="ECO:0000256" key="8">
    <source>
        <dbReference type="ARBA" id="ARBA00023065"/>
    </source>
</evidence>
<evidence type="ECO:0000313" key="15">
    <source>
        <dbReference type="Proteomes" id="UP000838878"/>
    </source>
</evidence>
<protein>
    <submittedName>
        <fullName evidence="14">Uncharacterized protein</fullName>
    </submittedName>
</protein>
<evidence type="ECO:0000256" key="7">
    <source>
        <dbReference type="ARBA" id="ARBA00023053"/>
    </source>
</evidence>
<dbReference type="FunFam" id="1.10.287.770:FF:000012">
    <property type="entry name" value="Pickpocket 10"/>
    <property type="match status" value="1"/>
</dbReference>